<dbReference type="OrthoDB" id="5292533at2"/>
<dbReference type="EMBL" id="SRYR01000001">
    <property type="protein sequence ID" value="TGY44278.1"/>
    <property type="molecule type" value="Genomic_DNA"/>
</dbReference>
<reference evidence="2 3" key="1">
    <citation type="submission" date="2019-04" db="EMBL/GenBank/DDBJ databases">
        <title>Microbes associate with the intestines of laboratory mice.</title>
        <authorList>
            <person name="Navarre W."/>
            <person name="Wong E."/>
            <person name="Huang K."/>
            <person name="Tropini C."/>
            <person name="Ng K."/>
            <person name="Yu B."/>
        </authorList>
    </citation>
    <scope>NUCLEOTIDE SEQUENCE [LARGE SCALE GENOMIC DNA]</scope>
    <source>
        <strain evidence="2 3">NM50_B9-20</strain>
    </source>
</reference>
<dbReference type="Proteomes" id="UP000306888">
    <property type="component" value="Unassembled WGS sequence"/>
</dbReference>
<keyword evidence="3" id="KW-1185">Reference proteome</keyword>
<dbReference type="InterPro" id="IPR001509">
    <property type="entry name" value="Epimerase_deHydtase"/>
</dbReference>
<feature type="domain" description="NAD-dependent epimerase/dehydratase" evidence="1">
    <location>
        <begin position="4"/>
        <end position="111"/>
    </location>
</feature>
<protein>
    <submittedName>
        <fullName evidence="2">NAD-dependent epimerase/dehydratase family protein</fullName>
    </submittedName>
</protein>
<organism evidence="2 3">
    <name type="scientific">Clostridium sartagoforme</name>
    <dbReference type="NCBI Taxonomy" id="84031"/>
    <lineage>
        <taxon>Bacteria</taxon>
        <taxon>Bacillati</taxon>
        <taxon>Bacillota</taxon>
        <taxon>Clostridia</taxon>
        <taxon>Eubacteriales</taxon>
        <taxon>Clostridiaceae</taxon>
        <taxon>Clostridium</taxon>
    </lineage>
</organism>
<dbReference type="Gene3D" id="3.40.50.720">
    <property type="entry name" value="NAD(P)-binding Rossmann-like Domain"/>
    <property type="match status" value="1"/>
</dbReference>
<evidence type="ECO:0000259" key="1">
    <source>
        <dbReference type="Pfam" id="PF01370"/>
    </source>
</evidence>
<dbReference type="PANTHER" id="PTHR12126">
    <property type="entry name" value="NADH-UBIQUINONE OXIDOREDUCTASE 39 KDA SUBUNIT-RELATED"/>
    <property type="match status" value="1"/>
</dbReference>
<proteinExistence type="predicted"/>
<dbReference type="SUPFAM" id="SSF51735">
    <property type="entry name" value="NAD(P)-binding Rossmann-fold domains"/>
    <property type="match status" value="1"/>
</dbReference>
<dbReference type="GO" id="GO:0044877">
    <property type="term" value="F:protein-containing complex binding"/>
    <property type="evidence" value="ECO:0007669"/>
    <property type="project" value="TreeGrafter"/>
</dbReference>
<dbReference type="RefSeq" id="WP_136005360.1">
    <property type="nucleotide sequence ID" value="NZ_SRYR01000001.1"/>
</dbReference>
<accession>A0A4S2DPD2</accession>
<dbReference type="Pfam" id="PF01370">
    <property type="entry name" value="Epimerase"/>
    <property type="match status" value="1"/>
</dbReference>
<comment type="caution">
    <text evidence="2">The sequence shown here is derived from an EMBL/GenBank/DDBJ whole genome shotgun (WGS) entry which is preliminary data.</text>
</comment>
<evidence type="ECO:0000313" key="3">
    <source>
        <dbReference type="Proteomes" id="UP000306888"/>
    </source>
</evidence>
<gene>
    <name evidence="2" type="ORF">E5347_05570</name>
</gene>
<sequence>MKRIVLLGGNGYIGREVTRQWLKKDKNVEFYVISRSGNNKLVDKRIHNLSADVTDYNSVEKVLPKEIDCIIDFVGHPEKDSAELVKINKQPAEVMLEIAEKNNIDKIGFIGGILGPKSFTDIKCDIINMLKLSNKRVEYVEPTVVYGRDRKDALAKMVPVFKVLGVFSKKLKPVHVEDVANELITKLTK</sequence>
<evidence type="ECO:0000313" key="2">
    <source>
        <dbReference type="EMBL" id="TGY44278.1"/>
    </source>
</evidence>
<dbReference type="PANTHER" id="PTHR12126:SF11">
    <property type="entry name" value="NADH DEHYDROGENASE [UBIQUINONE] 1 ALPHA SUBCOMPLEX SUBUNIT 9, MITOCHONDRIAL"/>
    <property type="match status" value="1"/>
</dbReference>
<dbReference type="AlphaFoldDB" id="A0A4S2DPD2"/>
<name>A0A4S2DPD2_9CLOT</name>
<dbReference type="InterPro" id="IPR051207">
    <property type="entry name" value="ComplexI_NDUFA9_subunit"/>
</dbReference>
<dbReference type="InterPro" id="IPR036291">
    <property type="entry name" value="NAD(P)-bd_dom_sf"/>
</dbReference>